<dbReference type="EMBL" id="REGN01002563">
    <property type="protein sequence ID" value="RNA27307.1"/>
    <property type="molecule type" value="Genomic_DNA"/>
</dbReference>
<comment type="caution">
    <text evidence="1">The sequence shown here is derived from an EMBL/GenBank/DDBJ whole genome shotgun (WGS) entry which is preliminary data.</text>
</comment>
<dbReference type="Proteomes" id="UP000276133">
    <property type="component" value="Unassembled WGS sequence"/>
</dbReference>
<evidence type="ECO:0000313" key="1">
    <source>
        <dbReference type="EMBL" id="RNA27307.1"/>
    </source>
</evidence>
<evidence type="ECO:0000313" key="2">
    <source>
        <dbReference type="Proteomes" id="UP000276133"/>
    </source>
</evidence>
<proteinExistence type="predicted"/>
<name>A0A3M7RVI9_BRAPC</name>
<keyword evidence="2" id="KW-1185">Reference proteome</keyword>
<dbReference type="AlphaFoldDB" id="A0A3M7RVI9"/>
<accession>A0A3M7RVI9</accession>
<reference evidence="1 2" key="1">
    <citation type="journal article" date="2018" name="Sci. Rep.">
        <title>Genomic signatures of local adaptation to the degree of environmental predictability in rotifers.</title>
        <authorList>
            <person name="Franch-Gras L."/>
            <person name="Hahn C."/>
            <person name="Garcia-Roger E.M."/>
            <person name="Carmona M.J."/>
            <person name="Serra M."/>
            <person name="Gomez A."/>
        </authorList>
    </citation>
    <scope>NUCLEOTIDE SEQUENCE [LARGE SCALE GENOMIC DNA]</scope>
    <source>
        <strain evidence="1">HYR1</strain>
    </source>
</reference>
<protein>
    <submittedName>
        <fullName evidence="1">Uncharacterized protein</fullName>
    </submittedName>
</protein>
<gene>
    <name evidence="1" type="ORF">BpHYR1_034296</name>
</gene>
<sequence length="110" mass="12610">MAAFSISSVSFVRFKSIDFGLDSVLFMLSMDLFKSCFLVISGLKKSFDLYGEVFSIEYNTNLMHFEKIFSILAITLKNLHQNSLNFECKCGSLSNNEKHYNLNLKKTLNK</sequence>
<organism evidence="1 2">
    <name type="scientific">Brachionus plicatilis</name>
    <name type="common">Marine rotifer</name>
    <name type="synonym">Brachionus muelleri</name>
    <dbReference type="NCBI Taxonomy" id="10195"/>
    <lineage>
        <taxon>Eukaryota</taxon>
        <taxon>Metazoa</taxon>
        <taxon>Spiralia</taxon>
        <taxon>Gnathifera</taxon>
        <taxon>Rotifera</taxon>
        <taxon>Eurotatoria</taxon>
        <taxon>Monogononta</taxon>
        <taxon>Pseudotrocha</taxon>
        <taxon>Ploima</taxon>
        <taxon>Brachionidae</taxon>
        <taxon>Brachionus</taxon>
    </lineage>
</organism>